<evidence type="ECO:0000313" key="9">
    <source>
        <dbReference type="EMBL" id="SHF65076.1"/>
    </source>
</evidence>
<sequence length="148" mass="16597">MNPVIRAIVIYLFLLIVFRFMGKRSLASTTTFDFVVLLIISEVIQNALVGEDYSLTNGLLLIATLMGMDVILSLVKSKFKKFDQVAEGVPLIIVEQGKPLYERMQKTGVEIDDIMQAARMLQGLERMDQIRYAVLEKDGSISIIPQNG</sequence>
<dbReference type="OrthoDB" id="9778331at2"/>
<dbReference type="AlphaFoldDB" id="A0A1M5DDS2"/>
<comment type="similarity">
    <text evidence="2">Belongs to the UPF0702 family.</text>
</comment>
<feature type="transmembrane region" description="Helical" evidence="7">
    <location>
        <begin position="55"/>
        <end position="75"/>
    </location>
</feature>
<dbReference type="RefSeq" id="WP_073044380.1">
    <property type="nucleotide sequence ID" value="NZ_FQUO01000010.1"/>
</dbReference>
<dbReference type="Gene3D" id="3.30.240.20">
    <property type="entry name" value="bsu07140 like domains"/>
    <property type="match status" value="1"/>
</dbReference>
<keyword evidence="5 7" id="KW-1133">Transmembrane helix</keyword>
<evidence type="ECO:0000256" key="1">
    <source>
        <dbReference type="ARBA" id="ARBA00004651"/>
    </source>
</evidence>
<protein>
    <recommendedName>
        <fullName evidence="8">YetF C-terminal domain-containing protein</fullName>
    </recommendedName>
</protein>
<evidence type="ECO:0000256" key="7">
    <source>
        <dbReference type="SAM" id="Phobius"/>
    </source>
</evidence>
<keyword evidence="10" id="KW-1185">Reference proteome</keyword>
<reference evidence="9 10" key="1">
    <citation type="submission" date="2016-11" db="EMBL/GenBank/DDBJ databases">
        <authorList>
            <person name="Jaros S."/>
            <person name="Januszkiewicz K."/>
            <person name="Wedrychowicz H."/>
        </authorList>
    </citation>
    <scope>NUCLEOTIDE SEQUENCE [LARGE SCALE GENOMIC DNA]</scope>
    <source>
        <strain evidence="9 10">DSM 26897</strain>
    </source>
</reference>
<name>A0A1M5DDS2_9BACT</name>
<keyword evidence="6 7" id="KW-0472">Membrane</keyword>
<dbReference type="EMBL" id="FQUO01000010">
    <property type="protein sequence ID" value="SHF65076.1"/>
    <property type="molecule type" value="Genomic_DNA"/>
</dbReference>
<dbReference type="Proteomes" id="UP000184368">
    <property type="component" value="Unassembled WGS sequence"/>
</dbReference>
<evidence type="ECO:0000259" key="8">
    <source>
        <dbReference type="Pfam" id="PF04239"/>
    </source>
</evidence>
<dbReference type="STRING" id="1302690.BUE76_20535"/>
<keyword evidence="4 7" id="KW-0812">Transmembrane</keyword>
<gene>
    <name evidence="9" type="ORF">SAMN05444008_110188</name>
</gene>
<comment type="subcellular location">
    <subcellularLocation>
        <location evidence="1">Cell membrane</location>
        <topology evidence="1">Multi-pass membrane protein</topology>
    </subcellularLocation>
</comment>
<evidence type="ECO:0000313" key="10">
    <source>
        <dbReference type="Proteomes" id="UP000184368"/>
    </source>
</evidence>
<evidence type="ECO:0000256" key="6">
    <source>
        <dbReference type="ARBA" id="ARBA00023136"/>
    </source>
</evidence>
<organism evidence="9 10">
    <name type="scientific">Cnuella takakiae</name>
    <dbReference type="NCBI Taxonomy" id="1302690"/>
    <lineage>
        <taxon>Bacteria</taxon>
        <taxon>Pseudomonadati</taxon>
        <taxon>Bacteroidota</taxon>
        <taxon>Chitinophagia</taxon>
        <taxon>Chitinophagales</taxon>
        <taxon>Chitinophagaceae</taxon>
        <taxon>Cnuella</taxon>
    </lineage>
</organism>
<evidence type="ECO:0000256" key="4">
    <source>
        <dbReference type="ARBA" id="ARBA00022692"/>
    </source>
</evidence>
<dbReference type="InterPro" id="IPR023090">
    <property type="entry name" value="UPF0702_alpha/beta_dom_sf"/>
</dbReference>
<evidence type="ECO:0000256" key="5">
    <source>
        <dbReference type="ARBA" id="ARBA00022989"/>
    </source>
</evidence>
<dbReference type="GO" id="GO:0005886">
    <property type="term" value="C:plasma membrane"/>
    <property type="evidence" value="ECO:0007669"/>
    <property type="project" value="UniProtKB-SubCell"/>
</dbReference>
<dbReference type="Pfam" id="PF04239">
    <property type="entry name" value="DUF421"/>
    <property type="match status" value="1"/>
</dbReference>
<accession>A0A1M5DDS2</accession>
<dbReference type="PANTHER" id="PTHR34582">
    <property type="entry name" value="UPF0702 TRANSMEMBRANE PROTEIN YCAP"/>
    <property type="match status" value="1"/>
</dbReference>
<evidence type="ECO:0000256" key="2">
    <source>
        <dbReference type="ARBA" id="ARBA00006448"/>
    </source>
</evidence>
<evidence type="ECO:0000256" key="3">
    <source>
        <dbReference type="ARBA" id="ARBA00022475"/>
    </source>
</evidence>
<dbReference type="PANTHER" id="PTHR34582:SF6">
    <property type="entry name" value="UPF0702 TRANSMEMBRANE PROTEIN YCAP"/>
    <property type="match status" value="1"/>
</dbReference>
<proteinExistence type="inferred from homology"/>
<dbReference type="InterPro" id="IPR007353">
    <property type="entry name" value="DUF421"/>
</dbReference>
<feature type="domain" description="YetF C-terminal" evidence="8">
    <location>
        <begin position="78"/>
        <end position="147"/>
    </location>
</feature>
<keyword evidence="3" id="KW-1003">Cell membrane</keyword>